<evidence type="ECO:0000313" key="3">
    <source>
        <dbReference type="EMBL" id="CAB4852864.1"/>
    </source>
</evidence>
<name>A0A6J7N5Z0_9ZZZZ</name>
<dbReference type="EMBL" id="CAESGF010000026">
    <property type="protein sequence ID" value="CAB4365221.1"/>
    <property type="molecule type" value="Genomic_DNA"/>
</dbReference>
<reference evidence="5" key="1">
    <citation type="submission" date="2020-05" db="EMBL/GenBank/DDBJ databases">
        <authorList>
            <person name="Chiriac C."/>
            <person name="Salcher M."/>
            <person name="Ghai R."/>
            <person name="Kavagutti S V."/>
        </authorList>
    </citation>
    <scope>NUCLEOTIDE SEQUENCE</scope>
</reference>
<protein>
    <submittedName>
        <fullName evidence="5">Unannotated protein</fullName>
    </submittedName>
</protein>
<gene>
    <name evidence="2" type="ORF">UFOPK2656_00129</name>
    <name evidence="3" type="ORF">UFOPK3267_02386</name>
    <name evidence="4" type="ORF">UFOPK3651_01979</name>
    <name evidence="5" type="ORF">UFOPK3931_01341</name>
    <name evidence="1" type="ORF">UFOPK4189_02970</name>
</gene>
<sequence>MGQLIAVTEKPSPNVGVRRYEANRSLTGMGHEVFTSAADAIGPRPAAKVARDLLATGEVTGVRVYGNMITVDLAPGRTGALLDEVVRDLYQYWKPGMEMPTFDDVAADAPATAAPAAGGGTATGAEADFLARVPAILVERSRAALAKWNAEH</sequence>
<organism evidence="5">
    <name type="scientific">freshwater metagenome</name>
    <dbReference type="NCBI Taxonomy" id="449393"/>
    <lineage>
        <taxon>unclassified sequences</taxon>
        <taxon>metagenomes</taxon>
        <taxon>ecological metagenomes</taxon>
    </lineage>
</organism>
<evidence type="ECO:0000313" key="4">
    <source>
        <dbReference type="EMBL" id="CAB4938490.1"/>
    </source>
</evidence>
<evidence type="ECO:0000313" key="5">
    <source>
        <dbReference type="EMBL" id="CAB4988771.1"/>
    </source>
</evidence>
<accession>A0A6J7N5Z0</accession>
<dbReference type="AlphaFoldDB" id="A0A6J7N5Z0"/>
<evidence type="ECO:0000313" key="2">
    <source>
        <dbReference type="EMBL" id="CAB4702244.1"/>
    </source>
</evidence>
<dbReference type="EMBL" id="CAEZYF010000001">
    <property type="protein sequence ID" value="CAB4702244.1"/>
    <property type="molecule type" value="Genomic_DNA"/>
</dbReference>
<dbReference type="EMBL" id="CAFBOL010000029">
    <property type="protein sequence ID" value="CAB4988771.1"/>
    <property type="molecule type" value="Genomic_DNA"/>
</dbReference>
<proteinExistence type="predicted"/>
<dbReference type="EMBL" id="CAFBIY010000166">
    <property type="protein sequence ID" value="CAB4852864.1"/>
    <property type="molecule type" value="Genomic_DNA"/>
</dbReference>
<dbReference type="EMBL" id="CAFBMT010000010">
    <property type="protein sequence ID" value="CAB4938490.1"/>
    <property type="molecule type" value="Genomic_DNA"/>
</dbReference>
<evidence type="ECO:0000313" key="1">
    <source>
        <dbReference type="EMBL" id="CAB4365221.1"/>
    </source>
</evidence>